<dbReference type="Pfam" id="PF19296">
    <property type="entry name" value="RelA_AH_RIS"/>
    <property type="match status" value="1"/>
</dbReference>
<dbReference type="Gene3D" id="1.10.3210.10">
    <property type="entry name" value="Hypothetical protein af1432"/>
    <property type="match status" value="1"/>
</dbReference>
<feature type="domain" description="TGS" evidence="3">
    <location>
        <begin position="379"/>
        <end position="442"/>
    </location>
</feature>
<dbReference type="InterPro" id="IPR004811">
    <property type="entry name" value="RelA/Spo_fam"/>
</dbReference>
<dbReference type="FunFam" id="3.10.20.30:FF:000002">
    <property type="entry name" value="GTP pyrophosphokinase (RelA/SpoT)"/>
    <property type="match status" value="1"/>
</dbReference>
<dbReference type="GO" id="GO:0015969">
    <property type="term" value="P:guanosine tetraphosphate metabolic process"/>
    <property type="evidence" value="ECO:0007669"/>
    <property type="project" value="InterPro"/>
</dbReference>
<protein>
    <submittedName>
        <fullName evidence="4">GTP pyrophosphokinase</fullName>
        <ecNumber evidence="4">2.7.6.5</ecNumber>
    </submittedName>
</protein>
<dbReference type="CDD" id="cd05399">
    <property type="entry name" value="NT_Rel-Spo_like"/>
    <property type="match status" value="1"/>
</dbReference>
<keyword evidence="4" id="KW-0808">Transferase</keyword>
<evidence type="ECO:0000259" key="3">
    <source>
        <dbReference type="PROSITE" id="PS51880"/>
    </source>
</evidence>
<feature type="domain" description="ACT" evidence="2">
    <location>
        <begin position="634"/>
        <end position="707"/>
    </location>
</feature>
<dbReference type="Gene3D" id="3.30.460.10">
    <property type="entry name" value="Beta Polymerase, domain 2"/>
    <property type="match status" value="1"/>
</dbReference>
<dbReference type="SMART" id="SM00954">
    <property type="entry name" value="RelA_SpoT"/>
    <property type="match status" value="1"/>
</dbReference>
<name>A0A644VDS7_9ZZZZ</name>
<evidence type="ECO:0000256" key="1">
    <source>
        <dbReference type="ARBA" id="ARBA00007476"/>
    </source>
</evidence>
<dbReference type="EMBL" id="VSSQ01000279">
    <property type="protein sequence ID" value="MPL89421.1"/>
    <property type="molecule type" value="Genomic_DNA"/>
</dbReference>
<dbReference type="PANTHER" id="PTHR21262:SF31">
    <property type="entry name" value="GTP PYROPHOSPHOKINASE"/>
    <property type="match status" value="1"/>
</dbReference>
<dbReference type="Pfam" id="PF13328">
    <property type="entry name" value="HD_4"/>
    <property type="match status" value="1"/>
</dbReference>
<dbReference type="InterPro" id="IPR012676">
    <property type="entry name" value="TGS-like"/>
</dbReference>
<dbReference type="PANTHER" id="PTHR21262">
    <property type="entry name" value="GUANOSINE-3',5'-BIS DIPHOSPHATE 3'-PYROPHOSPHOHYDROLASE"/>
    <property type="match status" value="1"/>
</dbReference>
<organism evidence="4">
    <name type="scientific">bioreactor metagenome</name>
    <dbReference type="NCBI Taxonomy" id="1076179"/>
    <lineage>
        <taxon>unclassified sequences</taxon>
        <taxon>metagenomes</taxon>
        <taxon>ecological metagenomes</taxon>
    </lineage>
</organism>
<dbReference type="Pfam" id="PF13291">
    <property type="entry name" value="ACT_4"/>
    <property type="match status" value="1"/>
</dbReference>
<dbReference type="SUPFAM" id="SSF81301">
    <property type="entry name" value="Nucleotidyltransferase"/>
    <property type="match status" value="1"/>
</dbReference>
<dbReference type="Pfam" id="PF04607">
    <property type="entry name" value="RelA_SpoT"/>
    <property type="match status" value="1"/>
</dbReference>
<dbReference type="AlphaFoldDB" id="A0A644VDS7"/>
<gene>
    <name evidence="4" type="primary">relA_11</name>
    <name evidence="4" type="ORF">SDC9_35455</name>
</gene>
<dbReference type="GO" id="GO:0008728">
    <property type="term" value="F:GTP diphosphokinase activity"/>
    <property type="evidence" value="ECO:0007669"/>
    <property type="project" value="UniProtKB-EC"/>
</dbReference>
<comment type="caution">
    <text evidence="4">The sequence shown here is derived from an EMBL/GenBank/DDBJ whole genome shotgun (WGS) entry which is preliminary data.</text>
</comment>
<evidence type="ECO:0000259" key="2">
    <source>
        <dbReference type="PROSITE" id="PS51671"/>
    </source>
</evidence>
<dbReference type="InterPro" id="IPR012675">
    <property type="entry name" value="Beta-grasp_dom_sf"/>
</dbReference>
<accession>A0A644VDS7</accession>
<dbReference type="InterPro" id="IPR033655">
    <property type="entry name" value="TGS_RelA/SpoT"/>
</dbReference>
<dbReference type="InterPro" id="IPR004095">
    <property type="entry name" value="TGS"/>
</dbReference>
<dbReference type="InterPro" id="IPR007685">
    <property type="entry name" value="RelA_SpoT"/>
</dbReference>
<sequence>MISEKLEKIFRNSSERELQLLSRAAAIAAASLEGVKRDDGNPFMNHVTSVAEIVASEVGLPMPAVCAVFLHEAFRVERDGIKQLKGEFGDEVLNIVESLNKISEIKPKETGLQAENFRKLIVSYSRDPRVTLIKLADRLEVMRSLESFPKSKQVKKSTETQFLYAPLAHQLGLYKMKSEMEDIAFRFTDPENYRLVANKLKAGEQERKRLTDLFVKPVEMALKRAHIRYRLKSRTKTAFSIWKKMQKQQISFEQVADLFAIRIIIDSSPETEKEVCWNVYSIVTEYYQPDTKRLRDWITVPKENGYESLHTTVSGPQGSTIEVQIRSERMDEIAESGHASHWSYKGIKSAGGLDYWLEGVKRLLESPEKSNPDIMDFAEMEEIFVFTPAGDLRKLAKNASVLDFAFDIHTNLGLKCSGAKVNGKLCSIRERLKTGDVVEIISNKNQKPSIDWLNFVVSSKARARIKLKVKEDEVKSASAGRELFERRMNNWKLSFNDDILAFLVKHYKLKSISEFFAALGNSTVDISEIKSIIQSRDDAEESKEITEIKGVQSKTTPGDYLIIDEKLNNIDFKLAKCCNPIKGDDIFGFVTIREGIKIHRITCPNASRLIENYPYRVQSARWKESAISNSFQAAIRISAYEEGGLGRQIMDLVSGFNITLRHFSISGNKGMVEAKLQVLIPNNQMLDKIIFNLRKLKGVKTVSRISNV</sequence>
<evidence type="ECO:0000313" key="4">
    <source>
        <dbReference type="EMBL" id="MPL89421.1"/>
    </source>
</evidence>
<dbReference type="Gene3D" id="3.30.70.260">
    <property type="match status" value="1"/>
</dbReference>
<keyword evidence="4" id="KW-0418">Kinase</keyword>
<dbReference type="SUPFAM" id="SSF81271">
    <property type="entry name" value="TGS-like"/>
    <property type="match status" value="1"/>
</dbReference>
<dbReference type="GO" id="GO:0005886">
    <property type="term" value="C:plasma membrane"/>
    <property type="evidence" value="ECO:0007669"/>
    <property type="project" value="TreeGrafter"/>
</dbReference>
<dbReference type="InterPro" id="IPR043519">
    <property type="entry name" value="NT_sf"/>
</dbReference>
<dbReference type="SUPFAM" id="SSF109604">
    <property type="entry name" value="HD-domain/PDEase-like"/>
    <property type="match status" value="1"/>
</dbReference>
<dbReference type="Pfam" id="PF02824">
    <property type="entry name" value="TGS"/>
    <property type="match status" value="1"/>
</dbReference>
<dbReference type="EC" id="2.7.6.5" evidence="4"/>
<dbReference type="PROSITE" id="PS51671">
    <property type="entry name" value="ACT"/>
    <property type="match status" value="1"/>
</dbReference>
<reference evidence="4" key="1">
    <citation type="submission" date="2019-08" db="EMBL/GenBank/DDBJ databases">
        <authorList>
            <person name="Kucharzyk K."/>
            <person name="Murdoch R.W."/>
            <person name="Higgins S."/>
            <person name="Loffler F."/>
        </authorList>
    </citation>
    <scope>NUCLEOTIDE SEQUENCE</scope>
</reference>
<dbReference type="NCBIfam" id="TIGR00691">
    <property type="entry name" value="spoT_relA"/>
    <property type="match status" value="1"/>
</dbReference>
<dbReference type="CDD" id="cd01668">
    <property type="entry name" value="TGS_RSH"/>
    <property type="match status" value="1"/>
</dbReference>
<dbReference type="Gene3D" id="3.10.20.30">
    <property type="match status" value="1"/>
</dbReference>
<dbReference type="InterPro" id="IPR045600">
    <property type="entry name" value="RelA/SpoT_AH_RIS"/>
</dbReference>
<dbReference type="InterPro" id="IPR002912">
    <property type="entry name" value="ACT_dom"/>
</dbReference>
<comment type="similarity">
    <text evidence="1">Belongs to the RelA/SpoT family.</text>
</comment>
<proteinExistence type="inferred from homology"/>
<dbReference type="PROSITE" id="PS51880">
    <property type="entry name" value="TGS"/>
    <property type="match status" value="1"/>
</dbReference>
<dbReference type="GO" id="GO:0016301">
    <property type="term" value="F:kinase activity"/>
    <property type="evidence" value="ECO:0007669"/>
    <property type="project" value="UniProtKB-KW"/>
</dbReference>